<dbReference type="Proteomes" id="UP001190700">
    <property type="component" value="Unassembled WGS sequence"/>
</dbReference>
<dbReference type="AlphaFoldDB" id="A0AAE0F9V7"/>
<feature type="chain" id="PRO_5042113325" evidence="2">
    <location>
        <begin position="39"/>
        <end position="94"/>
    </location>
</feature>
<dbReference type="EMBL" id="LGRX02022289">
    <property type="protein sequence ID" value="KAK3255773.1"/>
    <property type="molecule type" value="Genomic_DNA"/>
</dbReference>
<keyword evidence="4" id="KW-1185">Reference proteome</keyword>
<feature type="region of interest" description="Disordered" evidence="1">
    <location>
        <begin position="35"/>
        <end position="94"/>
    </location>
</feature>
<proteinExistence type="predicted"/>
<sequence length="94" mass="10321">MNQQMNRRAERRRQLQNRFDLILLLVALFQATDGTAQAAEKGAKEGGGCEVHTRAKRSLGSAGSKQEPWAPPQPRLGHGPDVRLPCNPPSSPEH</sequence>
<evidence type="ECO:0000313" key="4">
    <source>
        <dbReference type="Proteomes" id="UP001190700"/>
    </source>
</evidence>
<comment type="caution">
    <text evidence="3">The sequence shown here is derived from an EMBL/GenBank/DDBJ whole genome shotgun (WGS) entry which is preliminary data.</text>
</comment>
<feature type="signal peptide" evidence="2">
    <location>
        <begin position="1"/>
        <end position="38"/>
    </location>
</feature>
<name>A0AAE0F9V7_9CHLO</name>
<keyword evidence="2" id="KW-0732">Signal</keyword>
<protein>
    <submittedName>
        <fullName evidence="3">Uncharacterized protein</fullName>
    </submittedName>
</protein>
<accession>A0AAE0F9V7</accession>
<evidence type="ECO:0000256" key="2">
    <source>
        <dbReference type="SAM" id="SignalP"/>
    </source>
</evidence>
<evidence type="ECO:0000313" key="3">
    <source>
        <dbReference type="EMBL" id="KAK3255773.1"/>
    </source>
</evidence>
<reference evidence="3 4" key="1">
    <citation type="journal article" date="2015" name="Genome Biol. Evol.">
        <title>Comparative Genomics of a Bacterivorous Green Alga Reveals Evolutionary Causalities and Consequences of Phago-Mixotrophic Mode of Nutrition.</title>
        <authorList>
            <person name="Burns J.A."/>
            <person name="Paasch A."/>
            <person name="Narechania A."/>
            <person name="Kim E."/>
        </authorList>
    </citation>
    <scope>NUCLEOTIDE SEQUENCE [LARGE SCALE GENOMIC DNA]</scope>
    <source>
        <strain evidence="3 4">PLY_AMNH</strain>
    </source>
</reference>
<organism evidence="3 4">
    <name type="scientific">Cymbomonas tetramitiformis</name>
    <dbReference type="NCBI Taxonomy" id="36881"/>
    <lineage>
        <taxon>Eukaryota</taxon>
        <taxon>Viridiplantae</taxon>
        <taxon>Chlorophyta</taxon>
        <taxon>Pyramimonadophyceae</taxon>
        <taxon>Pyramimonadales</taxon>
        <taxon>Pyramimonadaceae</taxon>
        <taxon>Cymbomonas</taxon>
    </lineage>
</organism>
<gene>
    <name evidence="3" type="ORF">CYMTET_35066</name>
</gene>
<evidence type="ECO:0000256" key="1">
    <source>
        <dbReference type="SAM" id="MobiDB-lite"/>
    </source>
</evidence>